<gene>
    <name evidence="1" type="ORF">HOLleu_31984</name>
</gene>
<name>A0A9Q1BI09_HOLLE</name>
<reference evidence="1" key="1">
    <citation type="submission" date="2021-10" db="EMBL/GenBank/DDBJ databases">
        <title>Tropical sea cucumber genome reveals ecological adaptation and Cuvierian tubules defense mechanism.</title>
        <authorList>
            <person name="Chen T."/>
        </authorList>
    </citation>
    <scope>NUCLEOTIDE SEQUENCE</scope>
    <source>
        <strain evidence="1">Nanhai2018</strain>
        <tissue evidence="1">Muscle</tissue>
    </source>
</reference>
<evidence type="ECO:0000313" key="1">
    <source>
        <dbReference type="EMBL" id="KAJ8026988.1"/>
    </source>
</evidence>
<accession>A0A9Q1BI09</accession>
<dbReference type="AlphaFoldDB" id="A0A9Q1BI09"/>
<dbReference type="EMBL" id="JAIZAY010000016">
    <property type="protein sequence ID" value="KAJ8026988.1"/>
    <property type="molecule type" value="Genomic_DNA"/>
</dbReference>
<proteinExistence type="predicted"/>
<comment type="caution">
    <text evidence="1">The sequence shown here is derived from an EMBL/GenBank/DDBJ whole genome shotgun (WGS) entry which is preliminary data.</text>
</comment>
<dbReference type="Proteomes" id="UP001152320">
    <property type="component" value="Chromosome 16"/>
</dbReference>
<protein>
    <submittedName>
        <fullName evidence="1">Uncharacterized protein</fullName>
    </submittedName>
</protein>
<keyword evidence="2" id="KW-1185">Reference proteome</keyword>
<sequence length="74" mass="8580">MFHFDLPLVDKEAESTSVEELTPMMHLVSPPPVRHPLHLMIAMPAYYKQSMRGASLNLRTLRTLQMITEISWMI</sequence>
<organism evidence="1 2">
    <name type="scientific">Holothuria leucospilota</name>
    <name type="common">Black long sea cucumber</name>
    <name type="synonym">Mertensiothuria leucospilota</name>
    <dbReference type="NCBI Taxonomy" id="206669"/>
    <lineage>
        <taxon>Eukaryota</taxon>
        <taxon>Metazoa</taxon>
        <taxon>Echinodermata</taxon>
        <taxon>Eleutherozoa</taxon>
        <taxon>Echinozoa</taxon>
        <taxon>Holothuroidea</taxon>
        <taxon>Aspidochirotacea</taxon>
        <taxon>Aspidochirotida</taxon>
        <taxon>Holothuriidae</taxon>
        <taxon>Holothuria</taxon>
    </lineage>
</organism>
<evidence type="ECO:0000313" key="2">
    <source>
        <dbReference type="Proteomes" id="UP001152320"/>
    </source>
</evidence>